<dbReference type="InterPro" id="IPR036691">
    <property type="entry name" value="Endo/exonu/phosph_ase_sf"/>
</dbReference>
<dbReference type="RefSeq" id="WP_230753824.1">
    <property type="nucleotide sequence ID" value="NZ_JAINWA010000001.1"/>
</dbReference>
<dbReference type="InterPro" id="IPR051916">
    <property type="entry name" value="GPI-anchor_lipid_remodeler"/>
</dbReference>
<dbReference type="Proteomes" id="UP001198163">
    <property type="component" value="Unassembled WGS sequence"/>
</dbReference>
<evidence type="ECO:0000259" key="1">
    <source>
        <dbReference type="Pfam" id="PF03372"/>
    </source>
</evidence>
<evidence type="ECO:0000313" key="2">
    <source>
        <dbReference type="EMBL" id="MCD1654034.1"/>
    </source>
</evidence>
<dbReference type="GO" id="GO:0006506">
    <property type="term" value="P:GPI anchor biosynthetic process"/>
    <property type="evidence" value="ECO:0007669"/>
    <property type="project" value="TreeGrafter"/>
</dbReference>
<dbReference type="GO" id="GO:0016020">
    <property type="term" value="C:membrane"/>
    <property type="evidence" value="ECO:0007669"/>
    <property type="project" value="GOC"/>
</dbReference>
<dbReference type="Gene3D" id="3.60.10.10">
    <property type="entry name" value="Endonuclease/exonuclease/phosphatase"/>
    <property type="match status" value="1"/>
</dbReference>
<evidence type="ECO:0000313" key="3">
    <source>
        <dbReference type="Proteomes" id="UP001198163"/>
    </source>
</evidence>
<dbReference type="SUPFAM" id="SSF56219">
    <property type="entry name" value="DNase I-like"/>
    <property type="match status" value="1"/>
</dbReference>
<name>A0AAE3EIB4_9SPIR</name>
<dbReference type="AlphaFoldDB" id="A0AAE3EIB4"/>
<keyword evidence="2" id="KW-0378">Hydrolase</keyword>
<protein>
    <submittedName>
        <fullName evidence="2">Endonuclease/exonuclease/phosphatase family protein</fullName>
    </submittedName>
</protein>
<reference evidence="2" key="1">
    <citation type="submission" date="2021-08" db="EMBL/GenBank/DDBJ databases">
        <title>Comparative analyses of Brucepasteria parasyntrophica and Teretinema zuelzerae.</title>
        <authorList>
            <person name="Song Y."/>
            <person name="Brune A."/>
        </authorList>
    </citation>
    <scope>NUCLEOTIDE SEQUENCE</scope>
    <source>
        <strain evidence="2">DSM 1903</strain>
    </source>
</reference>
<keyword evidence="2" id="KW-0255">Endonuclease</keyword>
<dbReference type="PANTHER" id="PTHR14859">
    <property type="entry name" value="CALCOFLUOR WHITE HYPERSENSITIVE PROTEIN PRECURSOR"/>
    <property type="match status" value="1"/>
</dbReference>
<accession>A0AAE3EIB4</accession>
<dbReference type="EMBL" id="JAINWA010000001">
    <property type="protein sequence ID" value="MCD1654034.1"/>
    <property type="molecule type" value="Genomic_DNA"/>
</dbReference>
<keyword evidence="3" id="KW-1185">Reference proteome</keyword>
<gene>
    <name evidence="2" type="ORF">K7J14_04890</name>
</gene>
<keyword evidence="2" id="KW-0540">Nuclease</keyword>
<dbReference type="PANTHER" id="PTHR14859:SF1">
    <property type="entry name" value="PGAP2-INTERACTING PROTEIN"/>
    <property type="match status" value="1"/>
</dbReference>
<proteinExistence type="predicted"/>
<dbReference type="InterPro" id="IPR005135">
    <property type="entry name" value="Endo/exonuclease/phosphatase"/>
</dbReference>
<comment type="caution">
    <text evidence="2">The sequence shown here is derived from an EMBL/GenBank/DDBJ whole genome shotgun (WGS) entry which is preliminary data.</text>
</comment>
<dbReference type="Pfam" id="PF03372">
    <property type="entry name" value="Exo_endo_phos"/>
    <property type="match status" value="1"/>
</dbReference>
<sequence>MKRVLNILRRASATAAAVLLLAAGVFYLSTYHPRDIEEQKIVSTGEEPVLKQGQKIKILCWNVQFMAGKNYVFFFDEWDGSGPDERPSKQDIAVTFGEAARIIAEENPDIVLLQELDSGAKRTDGDDQLERLMKLLPKEYSARTAAWYWKASFVPHPKIMGSVGMKLAVISKYRMTRSVRRQLPLMPNNPVMRNLQFKRAVLEAVFPVEGGAPFSAFSVHMDAFAQGTDTMQRQAEKVSSMLAEKEETGGSWVIGGDFNLLPPGEAYSRLPENEKPYFQTESEIKRLYEEFAGFPPLEAVDGQEAERCFTHWPNYGSKPDRTLDYYFTGKNITVSDYRVRSRGTLAISDHLPIIIECSLP</sequence>
<feature type="domain" description="Endonuclease/exonuclease/phosphatase" evidence="1">
    <location>
        <begin position="99"/>
        <end position="350"/>
    </location>
</feature>
<organism evidence="2 3">
    <name type="scientific">Teretinema zuelzerae</name>
    <dbReference type="NCBI Taxonomy" id="156"/>
    <lineage>
        <taxon>Bacteria</taxon>
        <taxon>Pseudomonadati</taxon>
        <taxon>Spirochaetota</taxon>
        <taxon>Spirochaetia</taxon>
        <taxon>Spirochaetales</taxon>
        <taxon>Treponemataceae</taxon>
        <taxon>Teretinema</taxon>
    </lineage>
</organism>
<dbReference type="GO" id="GO:0004519">
    <property type="term" value="F:endonuclease activity"/>
    <property type="evidence" value="ECO:0007669"/>
    <property type="project" value="UniProtKB-KW"/>
</dbReference>